<feature type="domain" description="MacB-like periplasmic core" evidence="9">
    <location>
        <begin position="60"/>
        <end position="245"/>
    </location>
</feature>
<keyword evidence="3" id="KW-1003">Cell membrane</keyword>
<dbReference type="Proteomes" id="UP001333102">
    <property type="component" value="Chromosome"/>
</dbReference>
<protein>
    <submittedName>
        <fullName evidence="10">FtsX-like permease family protein</fullName>
    </submittedName>
</protein>
<dbReference type="InterPro" id="IPR025857">
    <property type="entry name" value="MacB_PCD"/>
</dbReference>
<feature type="transmembrane region" description="Helical" evidence="7">
    <location>
        <begin position="41"/>
        <end position="60"/>
    </location>
</feature>
<name>A0ABZ1BS51_9FIRM</name>
<evidence type="ECO:0000259" key="8">
    <source>
        <dbReference type="Pfam" id="PF02687"/>
    </source>
</evidence>
<sequence length="430" mass="45375">MLHVAGAGGRLPGAAGWRGGGWPAMMALAWRNVWRRKGRSLAVATAVGAVVWLALVYFGLVGAAGTGVYQRLVEQSGHLQIRVADWREQHELRSLLVPDAAGLARQVREALPQARVEPVLEVPALLSGDSRSRGVVLAGQSPPGWLEGRLRDGRWYDAGEPDAIVLGASLARALGVGIGDWVYAYAPGTEGLGAGAFRVVGTVGLPDPALEVRAAYLPLAALQEMAAPGAATRLEIDVGIVRLADDPLVGHLRDALVQVVEGRTASGPALVVETWRTLNPAAASLVEMIRPMAAVVNALFFVMAGLLVLNNVYLSLMERIREFGTILALGASRARVLGMVMLESLLLTAAGGAVGLALGLGTVAALSGGFTYPYYDLERWGLPTVLYLRLEPVDVAVTVAFTLATALVAALWPGWVAARLEPVEAMRFRA</sequence>
<dbReference type="PANTHER" id="PTHR30489:SF0">
    <property type="entry name" value="LIPOPROTEIN-RELEASING SYSTEM TRANSMEMBRANE PROTEIN LOLE"/>
    <property type="match status" value="1"/>
</dbReference>
<organism evidence="10 11">
    <name type="scientific">Geochorda subterranea</name>
    <dbReference type="NCBI Taxonomy" id="3109564"/>
    <lineage>
        <taxon>Bacteria</taxon>
        <taxon>Bacillati</taxon>
        <taxon>Bacillota</taxon>
        <taxon>Limnochordia</taxon>
        <taxon>Limnochordales</taxon>
        <taxon>Geochordaceae</taxon>
        <taxon>Geochorda</taxon>
    </lineage>
</organism>
<gene>
    <name evidence="10" type="ORF">VLY81_05620</name>
</gene>
<evidence type="ECO:0000313" key="10">
    <source>
        <dbReference type="EMBL" id="WRP15641.1"/>
    </source>
</evidence>
<evidence type="ECO:0000256" key="2">
    <source>
        <dbReference type="ARBA" id="ARBA00005236"/>
    </source>
</evidence>
<keyword evidence="5 7" id="KW-1133">Transmembrane helix</keyword>
<feature type="transmembrane region" description="Helical" evidence="7">
    <location>
        <begin position="395"/>
        <end position="418"/>
    </location>
</feature>
<evidence type="ECO:0000256" key="5">
    <source>
        <dbReference type="ARBA" id="ARBA00022989"/>
    </source>
</evidence>
<dbReference type="EMBL" id="CP141614">
    <property type="protein sequence ID" value="WRP15641.1"/>
    <property type="molecule type" value="Genomic_DNA"/>
</dbReference>
<evidence type="ECO:0000256" key="4">
    <source>
        <dbReference type="ARBA" id="ARBA00022692"/>
    </source>
</evidence>
<comment type="similarity">
    <text evidence="2">Belongs to the ABC-4 integral membrane protein family. LolC/E subfamily.</text>
</comment>
<evidence type="ECO:0000313" key="11">
    <source>
        <dbReference type="Proteomes" id="UP001333102"/>
    </source>
</evidence>
<accession>A0ABZ1BS51</accession>
<dbReference type="RefSeq" id="WP_324670047.1">
    <property type="nucleotide sequence ID" value="NZ_CP141614.1"/>
</dbReference>
<feature type="transmembrane region" description="Helical" evidence="7">
    <location>
        <begin position="345"/>
        <end position="375"/>
    </location>
</feature>
<evidence type="ECO:0000256" key="1">
    <source>
        <dbReference type="ARBA" id="ARBA00004651"/>
    </source>
</evidence>
<evidence type="ECO:0000256" key="6">
    <source>
        <dbReference type="ARBA" id="ARBA00023136"/>
    </source>
</evidence>
<dbReference type="Pfam" id="PF12704">
    <property type="entry name" value="MacB_PCD"/>
    <property type="match status" value="1"/>
</dbReference>
<comment type="subcellular location">
    <subcellularLocation>
        <location evidence="1">Cell membrane</location>
        <topology evidence="1">Multi-pass membrane protein</topology>
    </subcellularLocation>
</comment>
<feature type="transmembrane region" description="Helical" evidence="7">
    <location>
        <begin position="292"/>
        <end position="314"/>
    </location>
</feature>
<dbReference type="InterPro" id="IPR003838">
    <property type="entry name" value="ABC3_permease_C"/>
</dbReference>
<evidence type="ECO:0000256" key="7">
    <source>
        <dbReference type="SAM" id="Phobius"/>
    </source>
</evidence>
<dbReference type="Pfam" id="PF02687">
    <property type="entry name" value="FtsX"/>
    <property type="match status" value="1"/>
</dbReference>
<dbReference type="PANTHER" id="PTHR30489">
    <property type="entry name" value="LIPOPROTEIN-RELEASING SYSTEM TRANSMEMBRANE PROTEIN LOLE"/>
    <property type="match status" value="1"/>
</dbReference>
<evidence type="ECO:0000256" key="3">
    <source>
        <dbReference type="ARBA" id="ARBA00022475"/>
    </source>
</evidence>
<feature type="domain" description="ABC3 transporter permease C-terminal" evidence="8">
    <location>
        <begin position="295"/>
        <end position="422"/>
    </location>
</feature>
<reference evidence="11" key="1">
    <citation type="submission" date="2023-12" db="EMBL/GenBank/DDBJ databases">
        <title>Novel isolates from deep terrestrial aquifers shed light on the physiology and ecology of the class Limnochordia.</title>
        <authorList>
            <person name="Karnachuk O.V."/>
            <person name="Lukina A.P."/>
            <person name="Avakyan M.R."/>
            <person name="Kadnikov V."/>
            <person name="Begmatov S."/>
            <person name="Beletsky A.V."/>
            <person name="Mardanov A.V."/>
            <person name="Ravin N.V."/>
        </authorList>
    </citation>
    <scope>NUCLEOTIDE SEQUENCE [LARGE SCALE GENOMIC DNA]</scope>
    <source>
        <strain evidence="11">LN</strain>
    </source>
</reference>
<dbReference type="InterPro" id="IPR051447">
    <property type="entry name" value="Lipoprotein-release_system"/>
</dbReference>
<keyword evidence="4 7" id="KW-0812">Transmembrane</keyword>
<keyword evidence="6 7" id="KW-0472">Membrane</keyword>
<evidence type="ECO:0000259" key="9">
    <source>
        <dbReference type="Pfam" id="PF12704"/>
    </source>
</evidence>
<keyword evidence="11" id="KW-1185">Reference proteome</keyword>
<proteinExistence type="inferred from homology"/>